<dbReference type="FunFam" id="3.10.120.10:FF:000003">
    <property type="entry name" value="membrane-associated progesterone receptor component 1"/>
    <property type="match status" value="1"/>
</dbReference>
<dbReference type="SUPFAM" id="SSF55856">
    <property type="entry name" value="Cytochrome b5-like heme/steroid binding domain"/>
    <property type="match status" value="1"/>
</dbReference>
<dbReference type="STRING" id="5288.A0A5C5G0R6"/>
<accession>A0A5C5G0R6</accession>
<keyword evidence="5" id="KW-1185">Reference proteome</keyword>
<dbReference type="InterPro" id="IPR001199">
    <property type="entry name" value="Cyt_B5-like_heme/steroid-bd"/>
</dbReference>
<dbReference type="InterPro" id="IPR036400">
    <property type="entry name" value="Cyt_B5-like_heme/steroid_sf"/>
</dbReference>
<feature type="compositionally biased region" description="Basic and acidic residues" evidence="2">
    <location>
        <begin position="137"/>
        <end position="152"/>
    </location>
</feature>
<reference evidence="4 5" key="1">
    <citation type="submission" date="2019-03" db="EMBL/GenBank/DDBJ databases">
        <title>Rhodosporidium diobovatum UCD-FST 08-225 genome sequencing, assembly, and annotation.</title>
        <authorList>
            <person name="Fakankun I.U."/>
            <person name="Fristensky B."/>
            <person name="Levin D.B."/>
        </authorList>
    </citation>
    <scope>NUCLEOTIDE SEQUENCE [LARGE SCALE GENOMIC DNA]</scope>
    <source>
        <strain evidence="4 5">UCD-FST 08-225</strain>
    </source>
</reference>
<dbReference type="GO" id="GO:0005783">
    <property type="term" value="C:endoplasmic reticulum"/>
    <property type="evidence" value="ECO:0007669"/>
    <property type="project" value="TreeGrafter"/>
</dbReference>
<dbReference type="GO" id="GO:0016020">
    <property type="term" value="C:membrane"/>
    <property type="evidence" value="ECO:0007669"/>
    <property type="project" value="TreeGrafter"/>
</dbReference>
<dbReference type="Pfam" id="PF00173">
    <property type="entry name" value="Cyt-b5"/>
    <property type="match status" value="1"/>
</dbReference>
<dbReference type="EMBL" id="SOZI01000021">
    <property type="protein sequence ID" value="TNY22710.1"/>
    <property type="molecule type" value="Genomic_DNA"/>
</dbReference>
<evidence type="ECO:0000259" key="3">
    <source>
        <dbReference type="SMART" id="SM01117"/>
    </source>
</evidence>
<organism evidence="4 5">
    <name type="scientific">Rhodotorula diobovata</name>
    <dbReference type="NCBI Taxonomy" id="5288"/>
    <lineage>
        <taxon>Eukaryota</taxon>
        <taxon>Fungi</taxon>
        <taxon>Dikarya</taxon>
        <taxon>Basidiomycota</taxon>
        <taxon>Pucciniomycotina</taxon>
        <taxon>Microbotryomycetes</taxon>
        <taxon>Sporidiobolales</taxon>
        <taxon>Sporidiobolaceae</taxon>
        <taxon>Rhodotorula</taxon>
    </lineage>
</organism>
<evidence type="ECO:0000256" key="1">
    <source>
        <dbReference type="ARBA" id="ARBA00038357"/>
    </source>
</evidence>
<evidence type="ECO:0000256" key="2">
    <source>
        <dbReference type="SAM" id="MobiDB-lite"/>
    </source>
</evidence>
<dbReference type="AlphaFoldDB" id="A0A5C5G0R6"/>
<proteinExistence type="inferred from homology"/>
<dbReference type="PANTHER" id="PTHR10281:SF115">
    <property type="entry name" value="BINDING PROTEIN, PUTATIVE (AFU_ORTHOLOGUE AFUA_4G06240)-RELATED"/>
    <property type="match status" value="1"/>
</dbReference>
<dbReference type="InterPro" id="IPR050577">
    <property type="entry name" value="MAPR/NEUFC/NENF-like"/>
</dbReference>
<sequence length="244" mass="26988">MLGGDEGSLPRSLASPSVACLGQPRSLCLERIRPSPDHGNPTRSLTNHPHLDAFKSTAALLRDNLDSWVRQHYIFVACQLIVLSSLFIWYLQIAFPTPQDLRDSHDALSMDQLKASAADKLVKTADATVSAPAGDKTQLDPPKDTPFSKDELAKYDGKDDKTPIYVAIKGQIYDVSAKRDMYGPGCGYHVFVGKDASRGLGKSSLKPEDAVADYSVLTDEEKKVLDDWEKYFQKRYNIVGRVVE</sequence>
<name>A0A5C5G0R6_9BASI</name>
<feature type="region of interest" description="Disordered" evidence="2">
    <location>
        <begin position="129"/>
        <end position="152"/>
    </location>
</feature>
<gene>
    <name evidence="4" type="ORF">DMC30DRAFT_348467</name>
</gene>
<feature type="domain" description="Cytochrome b5 heme-binding" evidence="3">
    <location>
        <begin position="147"/>
        <end position="243"/>
    </location>
</feature>
<dbReference type="GO" id="GO:0020037">
    <property type="term" value="F:heme binding"/>
    <property type="evidence" value="ECO:0007669"/>
    <property type="project" value="UniProtKB-ARBA"/>
</dbReference>
<comment type="similarity">
    <text evidence="1">Belongs to the cytochrome b5 family. MAPR subfamily.</text>
</comment>
<dbReference type="PANTHER" id="PTHR10281">
    <property type="entry name" value="MEMBRANE-ASSOCIATED PROGESTERONE RECEPTOR COMPONENT-RELATED"/>
    <property type="match status" value="1"/>
</dbReference>
<evidence type="ECO:0000313" key="4">
    <source>
        <dbReference type="EMBL" id="TNY22710.1"/>
    </source>
</evidence>
<dbReference type="SMART" id="SM01117">
    <property type="entry name" value="Cyt-b5"/>
    <property type="match status" value="1"/>
</dbReference>
<comment type="caution">
    <text evidence="4">The sequence shown here is derived from an EMBL/GenBank/DDBJ whole genome shotgun (WGS) entry which is preliminary data.</text>
</comment>
<protein>
    <submittedName>
        <fullName evidence="4">Cytochrome b5-like heme/steroid binding domain-containing protein</fullName>
    </submittedName>
</protein>
<dbReference type="Gene3D" id="3.10.120.10">
    <property type="entry name" value="Cytochrome b5-like heme/steroid binding domain"/>
    <property type="match status" value="1"/>
</dbReference>
<dbReference type="OrthoDB" id="899at2759"/>
<evidence type="ECO:0000313" key="5">
    <source>
        <dbReference type="Proteomes" id="UP000311382"/>
    </source>
</evidence>
<dbReference type="Proteomes" id="UP000311382">
    <property type="component" value="Unassembled WGS sequence"/>
</dbReference>